<dbReference type="HOGENOM" id="CLU_2452883_0_0_10"/>
<protein>
    <submittedName>
        <fullName evidence="2">Uncharacterized protein</fullName>
    </submittedName>
</protein>
<dbReference type="STRING" id="984262.SGRA_2173"/>
<reference evidence="2 3" key="1">
    <citation type="journal article" date="2012" name="Stand. Genomic Sci.">
        <title>Complete genome sequencing and analysis of Saprospira grandis str. Lewin, a predatory marine bacterium.</title>
        <authorList>
            <person name="Saw J.H."/>
            <person name="Yuryev A."/>
            <person name="Kanbe M."/>
            <person name="Hou S."/>
            <person name="Young A.G."/>
            <person name="Aizawa S."/>
            <person name="Alam M."/>
        </authorList>
    </citation>
    <scope>NUCLEOTIDE SEQUENCE [LARGE SCALE GENOMIC DNA]</scope>
    <source>
        <strain evidence="2 3">Lewin</strain>
    </source>
</reference>
<dbReference type="AlphaFoldDB" id="H6L375"/>
<name>H6L375_SAPGL</name>
<sequence>MLRGSQVCSALHFFRCAQKTRSGLTATRSAALSHFGPRAKAASPPQLAAFIWAKGPFSARLGQLFWPSDVEQWPRGPDQGGFAAAGPSE</sequence>
<feature type="region of interest" description="Disordered" evidence="1">
    <location>
        <begin position="70"/>
        <end position="89"/>
    </location>
</feature>
<evidence type="ECO:0000313" key="2">
    <source>
        <dbReference type="EMBL" id="AFC24902.1"/>
    </source>
</evidence>
<evidence type="ECO:0000313" key="3">
    <source>
        <dbReference type="Proteomes" id="UP000007519"/>
    </source>
</evidence>
<evidence type="ECO:0000256" key="1">
    <source>
        <dbReference type="SAM" id="MobiDB-lite"/>
    </source>
</evidence>
<dbReference type="EMBL" id="CP002831">
    <property type="protein sequence ID" value="AFC24902.1"/>
    <property type="molecule type" value="Genomic_DNA"/>
</dbReference>
<dbReference type="Proteomes" id="UP000007519">
    <property type="component" value="Chromosome"/>
</dbReference>
<gene>
    <name evidence="2" type="ordered locus">SGRA_2173</name>
</gene>
<proteinExistence type="predicted"/>
<accession>H6L375</accession>
<keyword evidence="3" id="KW-1185">Reference proteome</keyword>
<dbReference type="KEGG" id="sgn:SGRA_2173"/>
<organism evidence="2 3">
    <name type="scientific">Saprospira grandis (strain Lewin)</name>
    <dbReference type="NCBI Taxonomy" id="984262"/>
    <lineage>
        <taxon>Bacteria</taxon>
        <taxon>Pseudomonadati</taxon>
        <taxon>Bacteroidota</taxon>
        <taxon>Saprospiria</taxon>
        <taxon>Saprospirales</taxon>
        <taxon>Saprospiraceae</taxon>
        <taxon>Saprospira</taxon>
    </lineage>
</organism>